<evidence type="ECO:0000313" key="2">
    <source>
        <dbReference type="Proteomes" id="UP000799118"/>
    </source>
</evidence>
<gene>
    <name evidence="1" type="ORF">BT96DRAFT_336886</name>
</gene>
<reference evidence="1" key="1">
    <citation type="journal article" date="2019" name="Environ. Microbiol.">
        <title>Fungal ecological strategies reflected in gene transcription - a case study of two litter decomposers.</title>
        <authorList>
            <person name="Barbi F."/>
            <person name="Kohler A."/>
            <person name="Barry K."/>
            <person name="Baskaran P."/>
            <person name="Daum C."/>
            <person name="Fauchery L."/>
            <person name="Ihrmark K."/>
            <person name="Kuo A."/>
            <person name="LaButti K."/>
            <person name="Lipzen A."/>
            <person name="Morin E."/>
            <person name="Grigoriev I.V."/>
            <person name="Henrissat B."/>
            <person name="Lindahl B."/>
            <person name="Martin F."/>
        </authorList>
    </citation>
    <scope>NUCLEOTIDE SEQUENCE</scope>
    <source>
        <strain evidence="1">JB14</strain>
    </source>
</reference>
<dbReference type="Proteomes" id="UP000799118">
    <property type="component" value="Unassembled WGS sequence"/>
</dbReference>
<keyword evidence="2" id="KW-1185">Reference proteome</keyword>
<evidence type="ECO:0000313" key="1">
    <source>
        <dbReference type="EMBL" id="KAE9405376.1"/>
    </source>
</evidence>
<sequence>MRVASPSNSISPDYFSLREERCIPPRLDYRKIWLLMTAPKFSILLDQWQTPMKGRTKRLGRIDDRSFYRR</sequence>
<organism evidence="1 2">
    <name type="scientific">Gymnopus androsaceus JB14</name>
    <dbReference type="NCBI Taxonomy" id="1447944"/>
    <lineage>
        <taxon>Eukaryota</taxon>
        <taxon>Fungi</taxon>
        <taxon>Dikarya</taxon>
        <taxon>Basidiomycota</taxon>
        <taxon>Agaricomycotina</taxon>
        <taxon>Agaricomycetes</taxon>
        <taxon>Agaricomycetidae</taxon>
        <taxon>Agaricales</taxon>
        <taxon>Marasmiineae</taxon>
        <taxon>Omphalotaceae</taxon>
        <taxon>Gymnopus</taxon>
    </lineage>
</organism>
<accession>A0A6A4I4D4</accession>
<protein>
    <submittedName>
        <fullName evidence="1">Uncharacterized protein</fullName>
    </submittedName>
</protein>
<proteinExistence type="predicted"/>
<name>A0A6A4I4D4_9AGAR</name>
<dbReference type="AlphaFoldDB" id="A0A6A4I4D4"/>
<dbReference type="EMBL" id="ML769409">
    <property type="protein sequence ID" value="KAE9405376.1"/>
    <property type="molecule type" value="Genomic_DNA"/>
</dbReference>